<keyword evidence="3" id="KW-0804">Transcription</keyword>
<sequence length="257" mass="28510">MEKLLAVDRQQKIVELLNSNGSMKVQDLAKLFQVSKETIRRDLAYLSEKGLVKKSHGGALSNNYELNTVSLESRIGKNMDLKMQLCKKALEYIPPNGVIYLDTGSTIHCLAELLSQMSGYTIVTASLNVANTLVKSNNRILLTGGQLNPTTMAIDGLQTIDFISKIKVDTAFLGTNGFEQHNGPAGTDFSDVQAKQTIVRNSRTNIVISESRKASYSALLQYADWRDIDYFITDSDLPLETKQKLDDMTTVIIVQKL</sequence>
<dbReference type="Proteomes" id="UP000214975">
    <property type="component" value="Chromosome"/>
</dbReference>
<proteinExistence type="predicted"/>
<dbReference type="InterPro" id="IPR036388">
    <property type="entry name" value="WH-like_DNA-bd_sf"/>
</dbReference>
<dbReference type="GO" id="GO:0003677">
    <property type="term" value="F:DNA binding"/>
    <property type="evidence" value="ECO:0007669"/>
    <property type="project" value="UniProtKB-KW"/>
</dbReference>
<dbReference type="Pfam" id="PF00455">
    <property type="entry name" value="DeoRC"/>
    <property type="match status" value="1"/>
</dbReference>
<gene>
    <name evidence="5" type="ORF">Thert_01725</name>
</gene>
<dbReference type="InterPro" id="IPR018356">
    <property type="entry name" value="Tscrpt_reg_HTH_DeoR_CS"/>
</dbReference>
<dbReference type="Pfam" id="PF08220">
    <property type="entry name" value="HTH_DeoR"/>
    <property type="match status" value="1"/>
</dbReference>
<dbReference type="PANTHER" id="PTHR30363">
    <property type="entry name" value="HTH-TYPE TRANSCRIPTIONAL REGULATOR SRLR-RELATED"/>
    <property type="match status" value="1"/>
</dbReference>
<dbReference type="InterPro" id="IPR050313">
    <property type="entry name" value="Carb_Metab_HTH_regulators"/>
</dbReference>
<dbReference type="AlphaFoldDB" id="A0A223HZ35"/>
<dbReference type="EMBL" id="CP016893">
    <property type="protein sequence ID" value="AST57722.1"/>
    <property type="molecule type" value="Genomic_DNA"/>
</dbReference>
<evidence type="ECO:0000313" key="6">
    <source>
        <dbReference type="Proteomes" id="UP000214975"/>
    </source>
</evidence>
<dbReference type="SMART" id="SM00420">
    <property type="entry name" value="HTH_DEOR"/>
    <property type="match status" value="1"/>
</dbReference>
<protein>
    <submittedName>
        <fullName evidence="5">DeoR family transcriptional regulator</fullName>
    </submittedName>
</protein>
<dbReference type="PRINTS" id="PR00037">
    <property type="entry name" value="HTHLACR"/>
</dbReference>
<dbReference type="GO" id="GO:0003700">
    <property type="term" value="F:DNA-binding transcription factor activity"/>
    <property type="evidence" value="ECO:0007669"/>
    <property type="project" value="InterPro"/>
</dbReference>
<keyword evidence="1" id="KW-0805">Transcription regulation</keyword>
<dbReference type="PANTHER" id="PTHR30363:SF44">
    <property type="entry name" value="AGA OPERON TRANSCRIPTIONAL REPRESSOR-RELATED"/>
    <property type="match status" value="1"/>
</dbReference>
<dbReference type="Gene3D" id="3.40.50.1360">
    <property type="match status" value="1"/>
</dbReference>
<dbReference type="RefSeq" id="WP_094397367.1">
    <property type="nucleotide sequence ID" value="NZ_CP016893.1"/>
</dbReference>
<organism evidence="5 6">
    <name type="scientific">Thermoanaerobacterium thermosaccharolyticum</name>
    <name type="common">Clostridium thermosaccharolyticum</name>
    <dbReference type="NCBI Taxonomy" id="1517"/>
    <lineage>
        <taxon>Bacteria</taxon>
        <taxon>Bacillati</taxon>
        <taxon>Bacillota</taxon>
        <taxon>Clostridia</taxon>
        <taxon>Thermoanaerobacterales</taxon>
        <taxon>Thermoanaerobacteraceae</taxon>
        <taxon>Thermoanaerobacterium</taxon>
    </lineage>
</organism>
<reference evidence="5 6" key="1">
    <citation type="submission" date="2016-08" db="EMBL/GenBank/DDBJ databases">
        <title>A novel genetic cassette of butanologenic Thermoanaerobacterium thermosaccharolyticum that directly convert cellulose to butanol.</title>
        <authorList>
            <person name="Li T."/>
            <person name="He J."/>
        </authorList>
    </citation>
    <scope>NUCLEOTIDE SEQUENCE [LARGE SCALE GENOMIC DNA]</scope>
    <source>
        <strain evidence="5 6">TG57</strain>
    </source>
</reference>
<dbReference type="PROSITE" id="PS51000">
    <property type="entry name" value="HTH_DEOR_2"/>
    <property type="match status" value="1"/>
</dbReference>
<dbReference type="SUPFAM" id="SSF46785">
    <property type="entry name" value="Winged helix' DNA-binding domain"/>
    <property type="match status" value="1"/>
</dbReference>
<dbReference type="InterPro" id="IPR014036">
    <property type="entry name" value="DeoR-like_C"/>
</dbReference>
<dbReference type="InterPro" id="IPR037171">
    <property type="entry name" value="NagB/RpiA_transferase-like"/>
</dbReference>
<dbReference type="SMART" id="SM01134">
    <property type="entry name" value="DeoRC"/>
    <property type="match status" value="1"/>
</dbReference>
<dbReference type="PROSITE" id="PS00894">
    <property type="entry name" value="HTH_DEOR_1"/>
    <property type="match status" value="1"/>
</dbReference>
<evidence type="ECO:0000256" key="3">
    <source>
        <dbReference type="ARBA" id="ARBA00023163"/>
    </source>
</evidence>
<name>A0A223HZ35_THETR</name>
<evidence type="ECO:0000256" key="1">
    <source>
        <dbReference type="ARBA" id="ARBA00023015"/>
    </source>
</evidence>
<dbReference type="SUPFAM" id="SSF100950">
    <property type="entry name" value="NagB/RpiA/CoA transferase-like"/>
    <property type="match status" value="1"/>
</dbReference>
<evidence type="ECO:0000256" key="2">
    <source>
        <dbReference type="ARBA" id="ARBA00023125"/>
    </source>
</evidence>
<dbReference type="InterPro" id="IPR036390">
    <property type="entry name" value="WH_DNA-bd_sf"/>
</dbReference>
<dbReference type="Gene3D" id="1.10.10.10">
    <property type="entry name" value="Winged helix-like DNA-binding domain superfamily/Winged helix DNA-binding domain"/>
    <property type="match status" value="1"/>
</dbReference>
<dbReference type="InterPro" id="IPR001034">
    <property type="entry name" value="DeoR_HTH"/>
</dbReference>
<evidence type="ECO:0000313" key="5">
    <source>
        <dbReference type="EMBL" id="AST57722.1"/>
    </source>
</evidence>
<evidence type="ECO:0000259" key="4">
    <source>
        <dbReference type="PROSITE" id="PS51000"/>
    </source>
</evidence>
<keyword evidence="2" id="KW-0238">DNA-binding</keyword>
<accession>A0A223HZ35</accession>
<feature type="domain" description="HTH deoR-type" evidence="4">
    <location>
        <begin position="6"/>
        <end position="61"/>
    </location>
</feature>